<evidence type="ECO:0000313" key="9">
    <source>
        <dbReference type="Proteomes" id="UP000478483"/>
    </source>
</evidence>
<feature type="transmembrane region" description="Helical" evidence="1">
    <location>
        <begin position="77"/>
        <end position="96"/>
    </location>
</feature>
<evidence type="ECO:0000313" key="6">
    <source>
        <dbReference type="Proteomes" id="UP000283513"/>
    </source>
</evidence>
<keyword evidence="1" id="KW-0472">Membrane</keyword>
<gene>
    <name evidence="4" type="ORF">DW264_01990</name>
    <name evidence="3" type="ORF">DW856_01030</name>
    <name evidence="5" type="ORF">DWZ31_00645</name>
    <name evidence="2" type="ORF">GMD50_03805</name>
</gene>
<name>A0A1Q6SH62_9FIRM</name>
<keyword evidence="1" id="KW-0812">Transmembrane</keyword>
<evidence type="ECO:0000313" key="8">
    <source>
        <dbReference type="Proteomes" id="UP000284051"/>
    </source>
</evidence>
<organism evidence="2 9">
    <name type="scientific">Roseburia intestinalis</name>
    <dbReference type="NCBI Taxonomy" id="166486"/>
    <lineage>
        <taxon>Bacteria</taxon>
        <taxon>Bacillati</taxon>
        <taxon>Bacillota</taxon>
        <taxon>Clostridia</taxon>
        <taxon>Lachnospirales</taxon>
        <taxon>Lachnospiraceae</taxon>
        <taxon>Roseburia</taxon>
    </lineage>
</organism>
<evidence type="ECO:0000313" key="2">
    <source>
        <dbReference type="EMBL" id="MTR84196.1"/>
    </source>
</evidence>
<evidence type="ECO:0000313" key="3">
    <source>
        <dbReference type="EMBL" id="RHC20827.1"/>
    </source>
</evidence>
<evidence type="ECO:0000313" key="7">
    <source>
        <dbReference type="Proteomes" id="UP000283586"/>
    </source>
</evidence>
<evidence type="ECO:0000313" key="4">
    <source>
        <dbReference type="EMBL" id="RHG30253.1"/>
    </source>
</evidence>
<keyword evidence="1" id="KW-1133">Transmembrane helix</keyword>
<dbReference type="Proteomes" id="UP000283513">
    <property type="component" value="Unassembled WGS sequence"/>
</dbReference>
<dbReference type="Proteomes" id="UP000284051">
    <property type="component" value="Unassembled WGS sequence"/>
</dbReference>
<dbReference type="Proteomes" id="UP000283586">
    <property type="component" value="Unassembled WGS sequence"/>
</dbReference>
<comment type="caution">
    <text evidence="2">The sequence shown here is derived from an EMBL/GenBank/DDBJ whole genome shotgun (WGS) entry which is preliminary data.</text>
</comment>
<accession>A0A1Q6SH62</accession>
<dbReference type="EMBL" id="QRQN01000001">
    <property type="protein sequence ID" value="RHN11994.1"/>
    <property type="molecule type" value="Genomic_DNA"/>
</dbReference>
<reference evidence="2 9" key="2">
    <citation type="journal article" date="2019" name="Nat. Med.">
        <title>A library of human gut bacterial isolates paired with longitudinal multiomics data enables mechanistic microbiome research.</title>
        <authorList>
            <person name="Poyet M."/>
            <person name="Groussin M."/>
            <person name="Gibbons S.M."/>
            <person name="Avila-Pacheco J."/>
            <person name="Jiang X."/>
            <person name="Kearney S.M."/>
            <person name="Perrotta A.R."/>
            <person name="Berdy B."/>
            <person name="Zhao S."/>
            <person name="Lieberman T.D."/>
            <person name="Swanson P.K."/>
            <person name="Smith M."/>
            <person name="Roesemann S."/>
            <person name="Alexander J.E."/>
            <person name="Rich S.A."/>
            <person name="Livny J."/>
            <person name="Vlamakis H."/>
            <person name="Clish C."/>
            <person name="Bullock K."/>
            <person name="Deik A."/>
            <person name="Scott J."/>
            <person name="Pierce K.A."/>
            <person name="Xavier R.J."/>
            <person name="Alm E.J."/>
        </authorList>
    </citation>
    <scope>NUCLEOTIDE SEQUENCE [LARGE SCALE GENOMIC DNA]</scope>
    <source>
        <strain evidence="2 9">BIOML-A1</strain>
    </source>
</reference>
<proteinExistence type="predicted"/>
<feature type="transmembrane region" description="Helical" evidence="1">
    <location>
        <begin position="45"/>
        <end position="65"/>
    </location>
</feature>
<evidence type="ECO:0000256" key="1">
    <source>
        <dbReference type="SAM" id="Phobius"/>
    </source>
</evidence>
<dbReference type="Proteomes" id="UP000478483">
    <property type="component" value="Unassembled WGS sequence"/>
</dbReference>
<dbReference type="EMBL" id="QRID01000002">
    <property type="protein sequence ID" value="RHG30253.1"/>
    <property type="molecule type" value="Genomic_DNA"/>
</dbReference>
<protein>
    <submittedName>
        <fullName evidence="2">Uncharacterized protein</fullName>
    </submittedName>
</protein>
<dbReference type="EMBL" id="QSHO01000001">
    <property type="protein sequence ID" value="RHC20827.1"/>
    <property type="molecule type" value="Genomic_DNA"/>
</dbReference>
<dbReference type="AlphaFoldDB" id="A0A1Q6SH62"/>
<dbReference type="EMBL" id="WNAJ01000003">
    <property type="protein sequence ID" value="MTR84196.1"/>
    <property type="molecule type" value="Genomic_DNA"/>
</dbReference>
<reference evidence="6 7" key="1">
    <citation type="submission" date="2018-08" db="EMBL/GenBank/DDBJ databases">
        <title>A genome reference for cultivated species of the human gut microbiota.</title>
        <authorList>
            <person name="Zou Y."/>
            <person name="Xue W."/>
            <person name="Luo G."/>
        </authorList>
    </citation>
    <scope>NUCLEOTIDE SEQUENCE [LARGE SCALE GENOMIC DNA]</scope>
    <source>
        <strain evidence="5 7">AF31-21AC</strain>
        <strain evidence="4 8">AM22-21LB</strain>
        <strain evidence="3 6">AM37-1AC</strain>
    </source>
</reference>
<evidence type="ECO:0000313" key="5">
    <source>
        <dbReference type="EMBL" id="RHN11994.1"/>
    </source>
</evidence>
<sequence>MFIHLEMRKTMSQEPFDFSSTAESDFAPSHAYVSKKTKKEDVTSTAYTFTIVSVAGFILLILFGLDLLPFHSASYTKTLILIVMGVMFAIFFFIGIKSFMELKTLSNAADREEKQFEEICHWFLDTYTAETINADAGISDDSDEQNYFLRYEVMRSLLLEKYPKTDASLLDHIIETIYDKIFLA</sequence>